<dbReference type="AlphaFoldDB" id="A0AAW0HBR4"/>
<comment type="caution">
    <text evidence="9">The sequence shown here is derived from an EMBL/GenBank/DDBJ whole genome shotgun (WGS) entry which is preliminary data.</text>
</comment>
<dbReference type="GO" id="GO:0046703">
    <property type="term" value="F:natural killer cell lectin-like receptor binding"/>
    <property type="evidence" value="ECO:0007669"/>
    <property type="project" value="TreeGrafter"/>
</dbReference>
<protein>
    <recommendedName>
        <fullName evidence="8">C-type lectin domain-containing protein</fullName>
    </recommendedName>
</protein>
<sequence length="221" mass="25214">MARAFCSRIQICFEVYRITEFAISHVEEKLKKDTPSSQVSSLLLSSGKILPFSSEMPAVEAEETSIGMLKTEISTPDHLPEGDMGFRRSLEEQCPSSDMINDGKVEVRMEKPAVLTPGSCYANCPNGWIGFGNKCFYFSEGRRNWTLSQSYCMEQAANLARFDSLEELNFLKRYGGYPCYWIGLHRESLQHPWKWIDNSDYNNMYVFIALFLLLFACVAVC</sequence>
<dbReference type="SUPFAM" id="SSF56436">
    <property type="entry name" value="C-type lectin-like"/>
    <property type="match status" value="1"/>
</dbReference>
<feature type="transmembrane region" description="Helical" evidence="7">
    <location>
        <begin position="204"/>
        <end position="220"/>
    </location>
</feature>
<dbReference type="PANTHER" id="PTHR45710:SF35">
    <property type="entry name" value="C-TYPE LECTIN DOMAIN FAMILY 2 MEMBER D"/>
    <property type="match status" value="1"/>
</dbReference>
<dbReference type="Proteomes" id="UP001488838">
    <property type="component" value="Unassembled WGS sequence"/>
</dbReference>
<accession>A0AAW0HBR4</accession>
<dbReference type="InterPro" id="IPR016186">
    <property type="entry name" value="C-type_lectin-like/link_sf"/>
</dbReference>
<evidence type="ECO:0000313" key="10">
    <source>
        <dbReference type="Proteomes" id="UP001488838"/>
    </source>
</evidence>
<dbReference type="InterPro" id="IPR033992">
    <property type="entry name" value="NKR-like_CTLD"/>
</dbReference>
<keyword evidence="3" id="KW-0430">Lectin</keyword>
<dbReference type="InterPro" id="IPR001304">
    <property type="entry name" value="C-type_lectin-like"/>
</dbReference>
<dbReference type="Gene3D" id="3.10.100.10">
    <property type="entry name" value="Mannose-Binding Protein A, subunit A"/>
    <property type="match status" value="1"/>
</dbReference>
<dbReference type="InterPro" id="IPR016187">
    <property type="entry name" value="CTDL_fold"/>
</dbReference>
<keyword evidence="4" id="KW-0735">Signal-anchor</keyword>
<dbReference type="SMART" id="SM00034">
    <property type="entry name" value="CLECT"/>
    <property type="match status" value="1"/>
</dbReference>
<dbReference type="EMBL" id="JBBHLL010000591">
    <property type="protein sequence ID" value="KAK7799781.1"/>
    <property type="molecule type" value="Genomic_DNA"/>
</dbReference>
<name>A0AAW0HBR4_MYOGA</name>
<comment type="subcellular location">
    <subcellularLocation>
        <location evidence="1">Cell membrane</location>
        <topology evidence="1">Single-pass type II membrane protein</topology>
    </subcellularLocation>
</comment>
<keyword evidence="5 7" id="KW-1133">Transmembrane helix</keyword>
<dbReference type="PROSITE" id="PS50041">
    <property type="entry name" value="C_TYPE_LECTIN_2"/>
    <property type="match status" value="1"/>
</dbReference>
<evidence type="ECO:0000256" key="4">
    <source>
        <dbReference type="ARBA" id="ARBA00022968"/>
    </source>
</evidence>
<evidence type="ECO:0000259" key="8">
    <source>
        <dbReference type="PROSITE" id="PS50041"/>
    </source>
</evidence>
<evidence type="ECO:0000256" key="5">
    <source>
        <dbReference type="ARBA" id="ARBA00022989"/>
    </source>
</evidence>
<gene>
    <name evidence="9" type="ORF">U0070_002905</name>
</gene>
<dbReference type="CDD" id="cd03593">
    <property type="entry name" value="CLECT_NK_receptors_like"/>
    <property type="match status" value="1"/>
</dbReference>
<keyword evidence="6 7" id="KW-0472">Membrane</keyword>
<evidence type="ECO:0000313" key="9">
    <source>
        <dbReference type="EMBL" id="KAK7799781.1"/>
    </source>
</evidence>
<evidence type="ECO:0000256" key="2">
    <source>
        <dbReference type="ARBA" id="ARBA00022692"/>
    </source>
</evidence>
<reference evidence="9 10" key="1">
    <citation type="journal article" date="2023" name="bioRxiv">
        <title>Conserved and derived expression patterns and positive selection on dental genes reveal complex evolutionary context of ever-growing rodent molars.</title>
        <authorList>
            <person name="Calamari Z.T."/>
            <person name="Song A."/>
            <person name="Cohen E."/>
            <person name="Akter M."/>
            <person name="Roy R.D."/>
            <person name="Hallikas O."/>
            <person name="Christensen M.M."/>
            <person name="Li P."/>
            <person name="Marangoni P."/>
            <person name="Jernvall J."/>
            <person name="Klein O.D."/>
        </authorList>
    </citation>
    <scope>NUCLEOTIDE SEQUENCE [LARGE SCALE GENOMIC DNA]</scope>
    <source>
        <strain evidence="9">V071</strain>
    </source>
</reference>
<evidence type="ECO:0000256" key="1">
    <source>
        <dbReference type="ARBA" id="ARBA00004401"/>
    </source>
</evidence>
<keyword evidence="10" id="KW-1185">Reference proteome</keyword>
<evidence type="ECO:0000256" key="6">
    <source>
        <dbReference type="ARBA" id="ARBA00023136"/>
    </source>
</evidence>
<dbReference type="Pfam" id="PF00059">
    <property type="entry name" value="Lectin_C"/>
    <property type="match status" value="1"/>
</dbReference>
<dbReference type="PANTHER" id="PTHR45710">
    <property type="entry name" value="C-TYPE LECTIN DOMAIN-CONTAINING PROTEIN 180"/>
    <property type="match status" value="1"/>
</dbReference>
<organism evidence="9 10">
    <name type="scientific">Myodes glareolus</name>
    <name type="common">Bank vole</name>
    <name type="synonym">Clethrionomys glareolus</name>
    <dbReference type="NCBI Taxonomy" id="447135"/>
    <lineage>
        <taxon>Eukaryota</taxon>
        <taxon>Metazoa</taxon>
        <taxon>Chordata</taxon>
        <taxon>Craniata</taxon>
        <taxon>Vertebrata</taxon>
        <taxon>Euteleostomi</taxon>
        <taxon>Mammalia</taxon>
        <taxon>Eutheria</taxon>
        <taxon>Euarchontoglires</taxon>
        <taxon>Glires</taxon>
        <taxon>Rodentia</taxon>
        <taxon>Myomorpha</taxon>
        <taxon>Muroidea</taxon>
        <taxon>Cricetidae</taxon>
        <taxon>Arvicolinae</taxon>
        <taxon>Myodes</taxon>
    </lineage>
</organism>
<evidence type="ECO:0000256" key="3">
    <source>
        <dbReference type="ARBA" id="ARBA00022734"/>
    </source>
</evidence>
<proteinExistence type="predicted"/>
<dbReference type="GO" id="GO:0009897">
    <property type="term" value="C:external side of plasma membrane"/>
    <property type="evidence" value="ECO:0007669"/>
    <property type="project" value="TreeGrafter"/>
</dbReference>
<feature type="domain" description="C-type lectin" evidence="8">
    <location>
        <begin position="131"/>
        <end position="203"/>
    </location>
</feature>
<dbReference type="InterPro" id="IPR050828">
    <property type="entry name" value="C-type_lectin/matrix_domain"/>
</dbReference>
<keyword evidence="2 7" id="KW-0812">Transmembrane</keyword>
<evidence type="ECO:0000256" key="7">
    <source>
        <dbReference type="SAM" id="Phobius"/>
    </source>
</evidence>
<dbReference type="GO" id="GO:0030246">
    <property type="term" value="F:carbohydrate binding"/>
    <property type="evidence" value="ECO:0007669"/>
    <property type="project" value="UniProtKB-KW"/>
</dbReference>